<dbReference type="Proteomes" id="UP000188354">
    <property type="component" value="Chromosome LG12"/>
</dbReference>
<organism evidence="1 2">
    <name type="scientific">Lupinus angustifolius</name>
    <name type="common">Narrow-leaved blue lupine</name>
    <dbReference type="NCBI Taxonomy" id="3871"/>
    <lineage>
        <taxon>Eukaryota</taxon>
        <taxon>Viridiplantae</taxon>
        <taxon>Streptophyta</taxon>
        <taxon>Embryophyta</taxon>
        <taxon>Tracheophyta</taxon>
        <taxon>Spermatophyta</taxon>
        <taxon>Magnoliopsida</taxon>
        <taxon>eudicotyledons</taxon>
        <taxon>Gunneridae</taxon>
        <taxon>Pentapetalae</taxon>
        <taxon>rosids</taxon>
        <taxon>fabids</taxon>
        <taxon>Fabales</taxon>
        <taxon>Fabaceae</taxon>
        <taxon>Papilionoideae</taxon>
        <taxon>50 kb inversion clade</taxon>
        <taxon>genistoids sensu lato</taxon>
        <taxon>core genistoids</taxon>
        <taxon>Genisteae</taxon>
        <taxon>Lupinus</taxon>
    </lineage>
</organism>
<evidence type="ECO:0000313" key="2">
    <source>
        <dbReference type="Proteomes" id="UP000188354"/>
    </source>
</evidence>
<gene>
    <name evidence="1" type="ORF">TanjilG_22676</name>
</gene>
<accession>A0A1J7GKF5</accession>
<keyword evidence="2" id="KW-1185">Reference proteome</keyword>
<sequence>MMTAPPKGEGGSGAVTTERAIEKALLSDGLSQDELGDPRKRDVIRGFLFYANGELLSYRKSLEIQNTQGLEGKTHGVRQIILVGQAVISGLEGEKSSILVWSLLKAIKREKQELSNHHVVQGRKIYQVQVHIGAKGIPANLSLHHNE</sequence>
<dbReference type="Gramene" id="OIW00878">
    <property type="protein sequence ID" value="OIW00878"/>
    <property type="gene ID" value="TanjilG_22676"/>
</dbReference>
<proteinExistence type="predicted"/>
<protein>
    <submittedName>
        <fullName evidence="1">Uncharacterized protein</fullName>
    </submittedName>
</protein>
<evidence type="ECO:0000313" key="1">
    <source>
        <dbReference type="EMBL" id="OIW00878.1"/>
    </source>
</evidence>
<dbReference type="EMBL" id="CM007372">
    <property type="protein sequence ID" value="OIW00878.1"/>
    <property type="molecule type" value="Genomic_DNA"/>
</dbReference>
<dbReference type="AlphaFoldDB" id="A0A1J7GKF5"/>
<reference evidence="1 2" key="1">
    <citation type="journal article" date="2017" name="Plant Biotechnol. J.">
        <title>A comprehensive draft genome sequence for lupin (Lupinus angustifolius), an emerging health food: insights into plant-microbe interactions and legume evolution.</title>
        <authorList>
            <person name="Hane J.K."/>
            <person name="Ming Y."/>
            <person name="Kamphuis L.G."/>
            <person name="Nelson M.N."/>
            <person name="Garg G."/>
            <person name="Atkins C.A."/>
            <person name="Bayer P.E."/>
            <person name="Bravo A."/>
            <person name="Bringans S."/>
            <person name="Cannon S."/>
            <person name="Edwards D."/>
            <person name="Foley R."/>
            <person name="Gao L.L."/>
            <person name="Harrison M.J."/>
            <person name="Huang W."/>
            <person name="Hurgobin B."/>
            <person name="Li S."/>
            <person name="Liu C.W."/>
            <person name="McGrath A."/>
            <person name="Morahan G."/>
            <person name="Murray J."/>
            <person name="Weller J."/>
            <person name="Jian J."/>
            <person name="Singh K.B."/>
        </authorList>
    </citation>
    <scope>NUCLEOTIDE SEQUENCE [LARGE SCALE GENOMIC DNA]</scope>
    <source>
        <strain evidence="2">cv. Tanjil</strain>
        <tissue evidence="1">Whole plant</tissue>
    </source>
</reference>
<name>A0A1J7GKF5_LUPAN</name>